<protein>
    <submittedName>
        <fullName evidence="1">Uncharacterized protein</fullName>
    </submittedName>
</protein>
<dbReference type="Proteomes" id="UP001060085">
    <property type="component" value="Linkage Group LG04"/>
</dbReference>
<sequence length="90" mass="10227">MRVRRKIGSSSNGVRRTTLQQRKSSSCFRETSRKQSHYLSGTILLCTFKHNVQESNWSTAHEPMSMGIPNPFTFINSTNPLPLPLSIEMS</sequence>
<gene>
    <name evidence="1" type="ORF">M9H77_17412</name>
</gene>
<reference evidence="2" key="1">
    <citation type="journal article" date="2023" name="Nat. Plants">
        <title>Single-cell RNA sequencing provides a high-resolution roadmap for understanding the multicellular compartmentation of specialized metabolism.</title>
        <authorList>
            <person name="Sun S."/>
            <person name="Shen X."/>
            <person name="Li Y."/>
            <person name="Li Y."/>
            <person name="Wang S."/>
            <person name="Li R."/>
            <person name="Zhang H."/>
            <person name="Shen G."/>
            <person name="Guo B."/>
            <person name="Wei J."/>
            <person name="Xu J."/>
            <person name="St-Pierre B."/>
            <person name="Chen S."/>
            <person name="Sun C."/>
        </authorList>
    </citation>
    <scope>NUCLEOTIDE SEQUENCE [LARGE SCALE GENOMIC DNA]</scope>
</reference>
<evidence type="ECO:0000313" key="1">
    <source>
        <dbReference type="EMBL" id="KAI5667559.1"/>
    </source>
</evidence>
<dbReference type="EMBL" id="CM044704">
    <property type="protein sequence ID" value="KAI5667559.1"/>
    <property type="molecule type" value="Genomic_DNA"/>
</dbReference>
<accession>A0ACC0B4I6</accession>
<name>A0ACC0B4I6_CATRO</name>
<evidence type="ECO:0000313" key="2">
    <source>
        <dbReference type="Proteomes" id="UP001060085"/>
    </source>
</evidence>
<organism evidence="1 2">
    <name type="scientific">Catharanthus roseus</name>
    <name type="common">Madagascar periwinkle</name>
    <name type="synonym">Vinca rosea</name>
    <dbReference type="NCBI Taxonomy" id="4058"/>
    <lineage>
        <taxon>Eukaryota</taxon>
        <taxon>Viridiplantae</taxon>
        <taxon>Streptophyta</taxon>
        <taxon>Embryophyta</taxon>
        <taxon>Tracheophyta</taxon>
        <taxon>Spermatophyta</taxon>
        <taxon>Magnoliopsida</taxon>
        <taxon>eudicotyledons</taxon>
        <taxon>Gunneridae</taxon>
        <taxon>Pentapetalae</taxon>
        <taxon>asterids</taxon>
        <taxon>lamiids</taxon>
        <taxon>Gentianales</taxon>
        <taxon>Apocynaceae</taxon>
        <taxon>Rauvolfioideae</taxon>
        <taxon>Vinceae</taxon>
        <taxon>Catharanthinae</taxon>
        <taxon>Catharanthus</taxon>
    </lineage>
</organism>
<proteinExistence type="predicted"/>
<comment type="caution">
    <text evidence="1">The sequence shown here is derived from an EMBL/GenBank/DDBJ whole genome shotgun (WGS) entry which is preliminary data.</text>
</comment>
<keyword evidence="2" id="KW-1185">Reference proteome</keyword>